<keyword evidence="3" id="KW-1185">Reference proteome</keyword>
<comment type="caution">
    <text evidence="2">The sequence shown here is derived from an EMBL/GenBank/DDBJ whole genome shotgun (WGS) entry which is preliminary data.</text>
</comment>
<evidence type="ECO:0000313" key="3">
    <source>
        <dbReference type="Proteomes" id="UP000030013"/>
    </source>
</evidence>
<dbReference type="AlphaFoldDB" id="A0A0A0K152"/>
<dbReference type="PANTHER" id="PTHR33387:SF3">
    <property type="entry name" value="DUF985 DOMAIN-CONTAINING PROTEIN"/>
    <property type="match status" value="1"/>
</dbReference>
<gene>
    <name evidence="2" type="ORF">N801_07260</name>
</gene>
<dbReference type="Gene3D" id="2.60.120.10">
    <property type="entry name" value="Jelly Rolls"/>
    <property type="match status" value="1"/>
</dbReference>
<dbReference type="PANTHER" id="PTHR33387">
    <property type="entry name" value="RMLC-LIKE JELLY ROLL FOLD PROTEIN"/>
    <property type="match status" value="1"/>
</dbReference>
<dbReference type="InterPro" id="IPR011051">
    <property type="entry name" value="RmlC_Cupin_sf"/>
</dbReference>
<dbReference type="eggNOG" id="COG3542">
    <property type="taxonomic scope" value="Bacteria"/>
</dbReference>
<proteinExistence type="predicted"/>
<dbReference type="OrthoDB" id="9798288at2"/>
<dbReference type="RefSeq" id="WP_035936244.1">
    <property type="nucleotide sequence ID" value="NZ_AVPL01000017.1"/>
</dbReference>
<reference evidence="2 3" key="1">
    <citation type="submission" date="2013-08" db="EMBL/GenBank/DDBJ databases">
        <title>The genome sequence of Knoellia aerolata.</title>
        <authorList>
            <person name="Zhu W."/>
            <person name="Wang G."/>
        </authorList>
    </citation>
    <scope>NUCLEOTIDE SEQUENCE [LARGE SCALE GENOMIC DNA]</scope>
    <source>
        <strain evidence="2 3">DSM 18566</strain>
    </source>
</reference>
<dbReference type="InterPro" id="IPR009327">
    <property type="entry name" value="Cupin_DUF985"/>
</dbReference>
<dbReference type="Proteomes" id="UP000030013">
    <property type="component" value="Unassembled WGS sequence"/>
</dbReference>
<dbReference type="SUPFAM" id="SSF51182">
    <property type="entry name" value="RmlC-like cupins"/>
    <property type="match status" value="1"/>
</dbReference>
<dbReference type="CDD" id="cd06121">
    <property type="entry name" value="cupin_YML079wp"/>
    <property type="match status" value="1"/>
</dbReference>
<evidence type="ECO:0000313" key="2">
    <source>
        <dbReference type="EMBL" id="KGN41491.1"/>
    </source>
</evidence>
<feature type="domain" description="DUF985" evidence="1">
    <location>
        <begin position="5"/>
        <end position="126"/>
    </location>
</feature>
<accession>A0A0A0K152</accession>
<sequence>MRSAEQVIDELRMKPLPDEGAFYVEGPRTQELSSVLVLLTAAPEGFSAMHRLTVDEGWQWLEGAPTALLRLHESPRRNRGTLSLLDATRRQMLVRRGVWQGAATLGDWSLVSCWCSPAYRPQHFTLGERAPLVARFPEYAAEIAALTRQ</sequence>
<dbReference type="EMBL" id="AVPL01000017">
    <property type="protein sequence ID" value="KGN41491.1"/>
    <property type="molecule type" value="Genomic_DNA"/>
</dbReference>
<name>A0A0A0K152_9MICO</name>
<dbReference type="STRING" id="1385519.N801_07260"/>
<protein>
    <recommendedName>
        <fullName evidence="1">DUF985 domain-containing protein</fullName>
    </recommendedName>
</protein>
<dbReference type="InterPro" id="IPR039935">
    <property type="entry name" value="YML079W-like"/>
</dbReference>
<dbReference type="Pfam" id="PF06172">
    <property type="entry name" value="Cupin_5"/>
    <property type="match status" value="1"/>
</dbReference>
<organism evidence="2 3">
    <name type="scientific">Knoellia aerolata DSM 18566</name>
    <dbReference type="NCBI Taxonomy" id="1385519"/>
    <lineage>
        <taxon>Bacteria</taxon>
        <taxon>Bacillati</taxon>
        <taxon>Actinomycetota</taxon>
        <taxon>Actinomycetes</taxon>
        <taxon>Micrococcales</taxon>
        <taxon>Intrasporangiaceae</taxon>
        <taxon>Knoellia</taxon>
    </lineage>
</organism>
<dbReference type="InterPro" id="IPR014710">
    <property type="entry name" value="RmlC-like_jellyroll"/>
</dbReference>
<evidence type="ECO:0000259" key="1">
    <source>
        <dbReference type="Pfam" id="PF06172"/>
    </source>
</evidence>